<dbReference type="CDD" id="cd03124">
    <property type="entry name" value="alpha_CA_prokaryotic_like"/>
    <property type="match status" value="1"/>
</dbReference>
<dbReference type="OMA" id="LEREPYY"/>
<dbReference type="PANTHER" id="PTHR18952:SF208">
    <property type="entry name" value="CARBONIC ANHYDRASE XA-RELATED"/>
    <property type="match status" value="1"/>
</dbReference>
<dbReference type="SMART" id="SM01057">
    <property type="entry name" value="Carb_anhydrase"/>
    <property type="match status" value="1"/>
</dbReference>
<proteinExistence type="predicted"/>
<dbReference type="KEGG" id="atr:18435848"/>
<dbReference type="STRING" id="13333.W1PHZ4"/>
<accession>W1PHZ4</accession>
<dbReference type="eggNOG" id="KOG0382">
    <property type="taxonomic scope" value="Eukaryota"/>
</dbReference>
<dbReference type="Pfam" id="PF00194">
    <property type="entry name" value="Carb_anhydrase"/>
    <property type="match status" value="1"/>
</dbReference>
<dbReference type="InterPro" id="IPR036398">
    <property type="entry name" value="CA_dom_sf"/>
</dbReference>
<gene>
    <name evidence="2" type="ORF">AMTR_s00157p00093970</name>
</gene>
<sequence length="129" mass="14807">MHMVHQRSDGRTAVVAVIYKVGLQDHFLLKVTDAIEDITDKTGSEVKVGLVNPEDAIDLEREPYYRYLGSLTTPPCDEGVMWTVIKEVKTFSKEQLEKLRAAVEDGFENNARPIQPLNQRQLYIFNKER</sequence>
<dbReference type="HOGENOM" id="CLU_039326_8_2_1"/>
<organism evidence="2 3">
    <name type="scientific">Amborella trichopoda</name>
    <dbReference type="NCBI Taxonomy" id="13333"/>
    <lineage>
        <taxon>Eukaryota</taxon>
        <taxon>Viridiplantae</taxon>
        <taxon>Streptophyta</taxon>
        <taxon>Embryophyta</taxon>
        <taxon>Tracheophyta</taxon>
        <taxon>Spermatophyta</taxon>
        <taxon>Magnoliopsida</taxon>
        <taxon>Amborellales</taxon>
        <taxon>Amborellaceae</taxon>
        <taxon>Amborella</taxon>
    </lineage>
</organism>
<dbReference type="Proteomes" id="UP000017836">
    <property type="component" value="Unassembled WGS sequence"/>
</dbReference>
<dbReference type="PANTHER" id="PTHR18952">
    <property type="entry name" value="CARBONIC ANHYDRASE"/>
    <property type="match status" value="1"/>
</dbReference>
<dbReference type="InterPro" id="IPR041891">
    <property type="entry name" value="Alpha_CA_prokaryot-like"/>
</dbReference>
<dbReference type="InterPro" id="IPR001148">
    <property type="entry name" value="CA_dom"/>
</dbReference>
<feature type="domain" description="Alpha-carbonic anhydrase" evidence="1">
    <location>
        <begin position="1"/>
        <end position="126"/>
    </location>
</feature>
<dbReference type="EMBL" id="KI393724">
    <property type="protein sequence ID" value="ERN07623.1"/>
    <property type="molecule type" value="Genomic_DNA"/>
</dbReference>
<evidence type="ECO:0000313" key="3">
    <source>
        <dbReference type="Proteomes" id="UP000017836"/>
    </source>
</evidence>
<dbReference type="GO" id="GO:0008270">
    <property type="term" value="F:zinc ion binding"/>
    <property type="evidence" value="ECO:0007669"/>
    <property type="project" value="InterPro"/>
</dbReference>
<keyword evidence="3" id="KW-1185">Reference proteome</keyword>
<dbReference type="PROSITE" id="PS51144">
    <property type="entry name" value="ALPHA_CA_2"/>
    <property type="match status" value="1"/>
</dbReference>
<dbReference type="InterPro" id="IPR023561">
    <property type="entry name" value="Carbonic_anhydrase_a-class"/>
</dbReference>
<evidence type="ECO:0000259" key="1">
    <source>
        <dbReference type="PROSITE" id="PS51144"/>
    </source>
</evidence>
<dbReference type="OrthoDB" id="429145at2759"/>
<dbReference type="GO" id="GO:0004089">
    <property type="term" value="F:carbonate dehydratase activity"/>
    <property type="evidence" value="ECO:0007669"/>
    <property type="project" value="InterPro"/>
</dbReference>
<protein>
    <recommendedName>
        <fullName evidence="1">Alpha-carbonic anhydrase domain-containing protein</fullName>
    </recommendedName>
</protein>
<dbReference type="Gramene" id="ERN07623">
    <property type="protein sequence ID" value="ERN07623"/>
    <property type="gene ID" value="AMTR_s00157p00093970"/>
</dbReference>
<dbReference type="SUPFAM" id="SSF51069">
    <property type="entry name" value="Carbonic anhydrase"/>
    <property type="match status" value="1"/>
</dbReference>
<evidence type="ECO:0000313" key="2">
    <source>
        <dbReference type="EMBL" id="ERN07623.1"/>
    </source>
</evidence>
<reference evidence="3" key="1">
    <citation type="journal article" date="2013" name="Science">
        <title>The Amborella genome and the evolution of flowering plants.</title>
        <authorList>
            <consortium name="Amborella Genome Project"/>
        </authorList>
    </citation>
    <scope>NUCLEOTIDE SEQUENCE [LARGE SCALE GENOMIC DNA]</scope>
</reference>
<name>W1PHZ4_AMBTC</name>
<dbReference type="AlphaFoldDB" id="W1PHZ4"/>
<dbReference type="Gene3D" id="3.10.200.10">
    <property type="entry name" value="Alpha carbonic anhydrase"/>
    <property type="match status" value="1"/>
</dbReference>